<gene>
    <name evidence="3" type="ORF">A2Y64_02135</name>
</gene>
<proteinExistence type="predicted"/>
<comment type="caution">
    <text evidence="3">The sequence shown here is derived from an EMBL/GenBank/DDBJ whole genome shotgun (WGS) entry which is preliminary data.</text>
</comment>
<dbReference type="SUPFAM" id="SSF53756">
    <property type="entry name" value="UDP-Glycosyltransferase/glycogen phosphorylase"/>
    <property type="match status" value="1"/>
</dbReference>
<accession>A0A1F5FHC0</accession>
<dbReference type="EMBL" id="MFAF01000019">
    <property type="protein sequence ID" value="OGD78944.1"/>
    <property type="molecule type" value="Genomic_DNA"/>
</dbReference>
<name>A0A1F5FHC0_9BACT</name>
<evidence type="ECO:0000313" key="3">
    <source>
        <dbReference type="EMBL" id="OGD78944.1"/>
    </source>
</evidence>
<evidence type="ECO:0000313" key="4">
    <source>
        <dbReference type="Proteomes" id="UP000177187"/>
    </source>
</evidence>
<dbReference type="PANTHER" id="PTHR30160">
    <property type="entry name" value="TETRAACYLDISACCHARIDE 4'-KINASE-RELATED"/>
    <property type="match status" value="1"/>
</dbReference>
<dbReference type="STRING" id="1817816.A2Y64_02135"/>
<keyword evidence="1" id="KW-0328">Glycosyltransferase</keyword>
<dbReference type="CDD" id="cd03789">
    <property type="entry name" value="GT9_LPS_heptosyltransferase"/>
    <property type="match status" value="1"/>
</dbReference>
<dbReference type="InterPro" id="IPR051199">
    <property type="entry name" value="LPS_LOS_Heptosyltrfase"/>
</dbReference>
<dbReference type="GO" id="GO:0009244">
    <property type="term" value="P:lipopolysaccharide core region biosynthetic process"/>
    <property type="evidence" value="ECO:0007669"/>
    <property type="project" value="TreeGrafter"/>
</dbReference>
<organism evidence="3 4">
    <name type="scientific">Candidatus Coatesbacteria bacterium RBG_13_66_14</name>
    <dbReference type="NCBI Taxonomy" id="1817816"/>
    <lineage>
        <taxon>Bacteria</taxon>
        <taxon>Candidatus Coatesiibacteriota</taxon>
    </lineage>
</organism>
<evidence type="ECO:0000256" key="1">
    <source>
        <dbReference type="ARBA" id="ARBA00022676"/>
    </source>
</evidence>
<sequence length="318" mass="34023">MVKERILLVRHDALGDALVTLPAAAALRSHFSEAEVAVLAGERGGWAFARAGFQVLPDPGGFHETLRLLRDYRPRVVLVASPGGRIPLAAWTARVPVRIGYARRLWGFAYNRPLFLSRRRSGAHEAALTLALLRPLGIRVSRIAPPRLEPAPGPVVEIKDLLINKGIKGAYVVLHPGSGGSAAEWPTRHYRELAGMLIERGYGVVISGGERERIVAEGVIAVLNGPCANLAGQTDLELLAALIAGAALFVSTGTGPMHLAAALGVPQVALFNRKPAISPARWRPLNPRARILTPPAPDDDLAAIAPRAVLELLETRPD</sequence>
<dbReference type="Gene3D" id="3.40.50.2000">
    <property type="entry name" value="Glycogen Phosphorylase B"/>
    <property type="match status" value="2"/>
</dbReference>
<reference evidence="3 4" key="1">
    <citation type="journal article" date="2016" name="Nat. Commun.">
        <title>Thousands of microbial genomes shed light on interconnected biogeochemical processes in an aquifer system.</title>
        <authorList>
            <person name="Anantharaman K."/>
            <person name="Brown C.T."/>
            <person name="Hug L.A."/>
            <person name="Sharon I."/>
            <person name="Castelle C.J."/>
            <person name="Probst A.J."/>
            <person name="Thomas B.C."/>
            <person name="Singh A."/>
            <person name="Wilkins M.J."/>
            <person name="Karaoz U."/>
            <person name="Brodie E.L."/>
            <person name="Williams K.H."/>
            <person name="Hubbard S.S."/>
            <person name="Banfield J.F."/>
        </authorList>
    </citation>
    <scope>NUCLEOTIDE SEQUENCE [LARGE SCALE GENOMIC DNA]</scope>
</reference>
<dbReference type="GO" id="GO:0005829">
    <property type="term" value="C:cytosol"/>
    <property type="evidence" value="ECO:0007669"/>
    <property type="project" value="TreeGrafter"/>
</dbReference>
<dbReference type="AlphaFoldDB" id="A0A1F5FHC0"/>
<evidence type="ECO:0000256" key="2">
    <source>
        <dbReference type="ARBA" id="ARBA00022679"/>
    </source>
</evidence>
<dbReference type="Pfam" id="PF01075">
    <property type="entry name" value="Glyco_transf_9"/>
    <property type="match status" value="1"/>
</dbReference>
<dbReference type="InterPro" id="IPR002201">
    <property type="entry name" value="Glyco_trans_9"/>
</dbReference>
<protein>
    <submittedName>
        <fullName evidence="3">Uncharacterized protein</fullName>
    </submittedName>
</protein>
<dbReference type="Proteomes" id="UP000177187">
    <property type="component" value="Unassembled WGS sequence"/>
</dbReference>
<keyword evidence="2" id="KW-0808">Transferase</keyword>
<dbReference type="GO" id="GO:0008713">
    <property type="term" value="F:ADP-heptose-lipopolysaccharide heptosyltransferase activity"/>
    <property type="evidence" value="ECO:0007669"/>
    <property type="project" value="TreeGrafter"/>
</dbReference>
<dbReference type="PANTHER" id="PTHR30160:SF15">
    <property type="entry name" value="GLYCOSYLTRANSFERASE HI_0523-RELATED"/>
    <property type="match status" value="1"/>
</dbReference>